<accession>A0ABU0LJR4</accession>
<name>A0ABU0LJR4_XANAG</name>
<dbReference type="Proteomes" id="UP001241747">
    <property type="component" value="Unassembled WGS sequence"/>
</dbReference>
<comment type="caution">
    <text evidence="1">The sequence shown here is derived from an EMBL/GenBank/DDBJ whole genome shotgun (WGS) entry which is preliminary data.</text>
</comment>
<keyword evidence="2" id="KW-1185">Reference proteome</keyword>
<dbReference type="InterPro" id="IPR013381">
    <property type="entry name" value="CRISPR-assoc_prot_Cse1"/>
</dbReference>
<gene>
    <name evidence="1" type="ORF">QOZ94_004205</name>
</gene>
<dbReference type="RefSeq" id="WP_237347397.1">
    <property type="nucleotide sequence ID" value="NZ_JABWGX010000034.1"/>
</dbReference>
<sequence>MPLNLIADRWIPIRRSDGTASVIRPDEIADPGLAFPDWPRPDLNIACLELLIGMVLLADPPADLHDWQARRAPDPERLRTALARLAPAFNLTGEGPLFLQDLDPLDGEPNPPDMLFIDSAGGNTARNNADLMVRRNRYPDLDLPLAAMALYLLQAHAPSGGAGNRTSMRGGGPLVSLVDPGTGRLWDLIWANVPYGKPAAPDVLPWMKPTRTSQAKGSETYPQHGHPAEAFFGMPRRLRLVSEAGRVTGVVQRPYGTNYAGWVHPLTPYYKLKAGAEPLPMHPRAGVFGYRNWLGVVLAMPEERVELGQRAKAVEEYGDRCRHLPEPLPDPRIIVAGWSMDNMKPRDFILSRQPLLPLDGEAALTLAAMIEAAEIFGSALRGALKPVAGEGTALDALREAFFIDTQSAFDAGVDALLRGEPPVEVAGAWVRALERVALRIFEREALPGLDQRKAEEMEAIIAAYDGLRAVFAGWRRPGSDAYVRLELKPRQKKKEAA</sequence>
<dbReference type="EMBL" id="JAUSVY010000017">
    <property type="protein sequence ID" value="MDQ0507382.1"/>
    <property type="molecule type" value="Genomic_DNA"/>
</dbReference>
<reference evidence="1 2" key="1">
    <citation type="submission" date="2023-07" db="EMBL/GenBank/DDBJ databases">
        <title>Genomic Encyclopedia of Type Strains, Phase IV (KMG-IV): sequencing the most valuable type-strain genomes for metagenomic binning, comparative biology and taxonomic classification.</title>
        <authorList>
            <person name="Goeker M."/>
        </authorList>
    </citation>
    <scope>NUCLEOTIDE SEQUENCE [LARGE SCALE GENOMIC DNA]</scope>
    <source>
        <strain evidence="1 2">DSM 3770</strain>
    </source>
</reference>
<evidence type="ECO:0000313" key="1">
    <source>
        <dbReference type="EMBL" id="MDQ0507382.1"/>
    </source>
</evidence>
<proteinExistence type="predicted"/>
<evidence type="ECO:0000313" key="2">
    <source>
        <dbReference type="Proteomes" id="UP001241747"/>
    </source>
</evidence>
<dbReference type="Pfam" id="PF09481">
    <property type="entry name" value="CRISPR_Cse1"/>
    <property type="match status" value="1"/>
</dbReference>
<organism evidence="1 2">
    <name type="scientific">Xanthobacter agilis</name>
    <dbReference type="NCBI Taxonomy" id="47492"/>
    <lineage>
        <taxon>Bacteria</taxon>
        <taxon>Pseudomonadati</taxon>
        <taxon>Pseudomonadota</taxon>
        <taxon>Alphaproteobacteria</taxon>
        <taxon>Hyphomicrobiales</taxon>
        <taxon>Xanthobacteraceae</taxon>
        <taxon>Xanthobacter</taxon>
    </lineage>
</organism>
<dbReference type="NCBIfam" id="TIGR02547">
    <property type="entry name" value="casA_cse1"/>
    <property type="match status" value="1"/>
</dbReference>
<dbReference type="CDD" id="cd09729">
    <property type="entry name" value="Cse1_I-E"/>
    <property type="match status" value="1"/>
</dbReference>
<protein>
    <submittedName>
        <fullName evidence="1">CRISPR system Cascade subunit CasA</fullName>
    </submittedName>
</protein>